<protein>
    <submittedName>
        <fullName evidence="2">DUF4271 domain-containing protein</fullName>
    </submittedName>
</protein>
<dbReference type="Proteomes" id="UP001242342">
    <property type="component" value="Unassembled WGS sequence"/>
</dbReference>
<dbReference type="Pfam" id="PF14093">
    <property type="entry name" value="DUF4271"/>
    <property type="match status" value="1"/>
</dbReference>
<keyword evidence="5" id="KW-1185">Reference proteome</keyword>
<dbReference type="InterPro" id="IPR025367">
    <property type="entry name" value="DUF4271"/>
</dbReference>
<evidence type="ECO:0000313" key="3">
    <source>
        <dbReference type="EMBL" id="PHN97850.1"/>
    </source>
</evidence>
<gene>
    <name evidence="3" type="ORF">CSC81_05410</name>
    <name evidence="2" type="ORF">Q8W23_00175</name>
</gene>
<feature type="transmembrane region" description="Helical" evidence="1">
    <location>
        <begin position="111"/>
        <end position="130"/>
    </location>
</feature>
<evidence type="ECO:0000313" key="4">
    <source>
        <dbReference type="Proteomes" id="UP000222163"/>
    </source>
</evidence>
<organism evidence="3 4">
    <name type="scientific">Tenacibaculum discolor</name>
    <dbReference type="NCBI Taxonomy" id="361581"/>
    <lineage>
        <taxon>Bacteria</taxon>
        <taxon>Pseudomonadati</taxon>
        <taxon>Bacteroidota</taxon>
        <taxon>Flavobacteriia</taxon>
        <taxon>Flavobacteriales</taxon>
        <taxon>Flavobacteriaceae</taxon>
        <taxon>Tenacibaculum</taxon>
    </lineage>
</organism>
<dbReference type="EMBL" id="PDUU01000004">
    <property type="protein sequence ID" value="PHN97850.1"/>
    <property type="molecule type" value="Genomic_DNA"/>
</dbReference>
<dbReference type="EMBL" id="JAUYVU010000001">
    <property type="protein sequence ID" value="MDP2539881.1"/>
    <property type="molecule type" value="Genomic_DNA"/>
</dbReference>
<feature type="transmembrane region" description="Helical" evidence="1">
    <location>
        <begin position="160"/>
        <end position="177"/>
    </location>
</feature>
<proteinExistence type="predicted"/>
<name>A0A2G1BUX7_9FLAO</name>
<reference evidence="2 5" key="3">
    <citation type="submission" date="2023-07" db="EMBL/GenBank/DDBJ databases">
        <title>Genome content predicts the carbon catabolic preferences of heterotrophic bacteria.</title>
        <authorList>
            <person name="Gralka M."/>
        </authorList>
    </citation>
    <scope>NUCLEOTIDE SEQUENCE [LARGE SCALE GENOMIC DNA]</scope>
    <source>
        <strain evidence="2 5">4G03</strain>
    </source>
</reference>
<reference evidence="3" key="2">
    <citation type="submission" date="2017-10" db="EMBL/GenBank/DDBJ databases">
        <authorList>
            <person name="Enke T.N."/>
            <person name="Cordero O.X."/>
        </authorList>
    </citation>
    <scope>NUCLEOTIDE SEQUENCE</scope>
    <source>
        <strain evidence="3">4G03</strain>
    </source>
</reference>
<feature type="transmembrane region" description="Helical" evidence="1">
    <location>
        <begin position="87"/>
        <end position="106"/>
    </location>
</feature>
<dbReference type="AlphaFoldDB" id="A0A2G1BUX7"/>
<feature type="transmembrane region" description="Helical" evidence="1">
    <location>
        <begin position="12"/>
        <end position="28"/>
    </location>
</feature>
<dbReference type="Proteomes" id="UP000222163">
    <property type="component" value="Unassembled WGS sequence"/>
</dbReference>
<accession>A0A497Z7M5</accession>
<feature type="transmembrane region" description="Helical" evidence="1">
    <location>
        <begin position="136"/>
        <end position="153"/>
    </location>
</feature>
<comment type="caution">
    <text evidence="3">The sequence shown here is derived from an EMBL/GenBank/DDBJ whole genome shotgun (WGS) entry which is preliminary data.</text>
</comment>
<keyword evidence="1" id="KW-0812">Transmembrane</keyword>
<evidence type="ECO:0000256" key="1">
    <source>
        <dbReference type="SAM" id="Phobius"/>
    </source>
</evidence>
<evidence type="ECO:0000313" key="5">
    <source>
        <dbReference type="Proteomes" id="UP001242342"/>
    </source>
</evidence>
<accession>A0A2G1BUX7</accession>
<reference evidence="3 4" key="1">
    <citation type="journal article" date="2016" name="Nat. Commun.">
        <title>Microbial interactions lead to rapid micro-scale successions on model marine particles.</title>
        <authorList>
            <person name="Datta M.S."/>
            <person name="Sliwerska E."/>
            <person name="Gore J."/>
            <person name="Polz M.F."/>
            <person name="Cordero O.X."/>
        </authorList>
    </citation>
    <scope>NUCLEOTIDE SEQUENCE [LARGE SCALE GENOMIC DNA]</scope>
    <source>
        <strain evidence="3 4">4G03</strain>
    </source>
</reference>
<evidence type="ECO:0000313" key="2">
    <source>
        <dbReference type="EMBL" id="MDP2539881.1"/>
    </source>
</evidence>
<keyword evidence="1" id="KW-0472">Membrane</keyword>
<feature type="transmembrane region" description="Helical" evidence="1">
    <location>
        <begin position="59"/>
        <end position="81"/>
    </location>
</feature>
<dbReference type="RefSeq" id="WP_099214759.1">
    <property type="nucleotide sequence ID" value="NZ_JAUYVU010000001.1"/>
</dbReference>
<sequence length="212" mass="24667">MQAVERITNHDSWITLVIVLAIVLLAMMKSLKPTKLYGYTIAFITPGFFHKRTEEGASFFTPFKLLLFSFSSIVISLFLFLTLVSEIYFHSFLAFIGLLLFVILYFSLRFLIDYALANTLGLSSIVNYFLHTKSGYLYVLSIWLLPFIILYQYTFTNKLFLIYSFGILLIFRAFLILTNNKKLVISKLFYFILYFCTLEIAPLLILYKTTTT</sequence>
<feature type="transmembrane region" description="Helical" evidence="1">
    <location>
        <begin position="189"/>
        <end position="207"/>
    </location>
</feature>
<keyword evidence="1" id="KW-1133">Transmembrane helix</keyword>